<dbReference type="STRING" id="1088869.GMO_17400"/>
<dbReference type="Gene3D" id="1.10.490.10">
    <property type="entry name" value="Globins"/>
    <property type="match status" value="1"/>
</dbReference>
<dbReference type="PROSITE" id="PS01033">
    <property type="entry name" value="GLOBIN"/>
    <property type="match status" value="1"/>
</dbReference>
<evidence type="ECO:0000256" key="7">
    <source>
        <dbReference type="ARBA" id="ARBA00023004"/>
    </source>
</evidence>
<name>G6XK11_9PROT</name>
<evidence type="ECO:0000256" key="4">
    <source>
        <dbReference type="ARBA" id="ARBA00022617"/>
    </source>
</evidence>
<dbReference type="GO" id="GO:0020037">
    <property type="term" value="F:heme binding"/>
    <property type="evidence" value="ECO:0007669"/>
    <property type="project" value="InterPro"/>
</dbReference>
<reference evidence="15 16" key="1">
    <citation type="submission" date="2011-10" db="EMBL/GenBank/DDBJ databases">
        <title>Genome sequence of Gluconobacter morbifer G707, isolated from Drosophila gut.</title>
        <authorList>
            <person name="Lee W.-J."/>
            <person name="Kim E.-K."/>
        </authorList>
    </citation>
    <scope>NUCLEOTIDE SEQUENCE [LARGE SCALE GENOMIC DNA]</scope>
    <source>
        <strain evidence="15 16">G707</strain>
    </source>
</reference>
<feature type="domain" description="Globin" evidence="13">
    <location>
        <begin position="8"/>
        <end position="144"/>
    </location>
</feature>
<keyword evidence="6" id="KW-0479">Metal-binding</keyword>
<dbReference type="PROSITE" id="PS51384">
    <property type="entry name" value="FAD_FR"/>
    <property type="match status" value="1"/>
</dbReference>
<keyword evidence="12" id="KW-0813">Transport</keyword>
<dbReference type="InterPro" id="IPR001433">
    <property type="entry name" value="OxRdtase_FAD/NAD-bd"/>
</dbReference>
<dbReference type="Proteomes" id="UP000004949">
    <property type="component" value="Unassembled WGS sequence"/>
</dbReference>
<dbReference type="GO" id="GO:0019825">
    <property type="term" value="F:oxygen binding"/>
    <property type="evidence" value="ECO:0007669"/>
    <property type="project" value="InterPro"/>
</dbReference>
<comment type="caution">
    <text evidence="15">The sequence shown here is derived from an EMBL/GenBank/DDBJ whole genome shotgun (WGS) entry which is preliminary data.</text>
</comment>
<proteinExistence type="inferred from homology"/>
<dbReference type="GO" id="GO:0005344">
    <property type="term" value="F:oxygen carrier activity"/>
    <property type="evidence" value="ECO:0007669"/>
    <property type="project" value="UniProtKB-KW"/>
</dbReference>
<dbReference type="eggNOG" id="COG1018">
    <property type="taxonomic scope" value="Bacteria"/>
</dbReference>
<comment type="similarity">
    <text evidence="1">In the C-terminal section; belongs to the flavoprotein pyridine nucleotide cytochrome reductase family.</text>
</comment>
<dbReference type="CDD" id="cd06184">
    <property type="entry name" value="flavohem_like_fad_nad_binding"/>
    <property type="match status" value="1"/>
</dbReference>
<dbReference type="FunFam" id="1.10.490.10:FF:000003">
    <property type="entry name" value="Flavohemoprotein"/>
    <property type="match status" value="1"/>
</dbReference>
<evidence type="ECO:0000256" key="11">
    <source>
        <dbReference type="ARBA" id="ARBA00049433"/>
    </source>
</evidence>
<keyword evidence="16" id="KW-1185">Reference proteome</keyword>
<accession>G6XK11</accession>
<dbReference type="PANTHER" id="PTHR43396">
    <property type="entry name" value="FLAVOHEMOPROTEIN"/>
    <property type="match status" value="1"/>
</dbReference>
<comment type="catalytic activity">
    <reaction evidence="11">
        <text>2 nitric oxide + NADPH + 2 O2 = 2 nitrate + NADP(+) + H(+)</text>
        <dbReference type="Rhea" id="RHEA:19465"/>
        <dbReference type="ChEBI" id="CHEBI:15378"/>
        <dbReference type="ChEBI" id="CHEBI:15379"/>
        <dbReference type="ChEBI" id="CHEBI:16480"/>
        <dbReference type="ChEBI" id="CHEBI:17632"/>
        <dbReference type="ChEBI" id="CHEBI:57783"/>
        <dbReference type="ChEBI" id="CHEBI:58349"/>
        <dbReference type="EC" id="1.14.12.17"/>
    </reaction>
</comment>
<comment type="catalytic activity">
    <reaction evidence="10">
        <text>2 nitric oxide + NADH + 2 O2 = 2 nitrate + NAD(+) + H(+)</text>
        <dbReference type="Rhea" id="RHEA:19469"/>
        <dbReference type="ChEBI" id="CHEBI:15378"/>
        <dbReference type="ChEBI" id="CHEBI:15379"/>
        <dbReference type="ChEBI" id="CHEBI:16480"/>
        <dbReference type="ChEBI" id="CHEBI:17632"/>
        <dbReference type="ChEBI" id="CHEBI:57540"/>
        <dbReference type="ChEBI" id="CHEBI:57945"/>
        <dbReference type="EC" id="1.14.12.17"/>
    </reaction>
</comment>
<evidence type="ECO:0000256" key="3">
    <source>
        <dbReference type="ARBA" id="ARBA00022575"/>
    </source>
</evidence>
<evidence type="ECO:0000256" key="1">
    <source>
        <dbReference type="ARBA" id="ARBA00006401"/>
    </source>
</evidence>
<keyword evidence="8" id="KW-0520">NAD</keyword>
<keyword evidence="4 12" id="KW-0349">Heme</keyword>
<feature type="domain" description="FAD-binding FR-type" evidence="14">
    <location>
        <begin position="158"/>
        <end position="262"/>
    </location>
</feature>
<protein>
    <recommendedName>
        <fullName evidence="2">nitric oxide dioxygenase</fullName>
        <ecNumber evidence="2">1.14.12.17</ecNumber>
    </recommendedName>
</protein>
<keyword evidence="3" id="KW-0216">Detoxification</keyword>
<dbReference type="SUPFAM" id="SSF46458">
    <property type="entry name" value="Globin-like"/>
    <property type="match status" value="1"/>
</dbReference>
<evidence type="ECO:0000256" key="8">
    <source>
        <dbReference type="ARBA" id="ARBA00023027"/>
    </source>
</evidence>
<dbReference type="Pfam" id="PF00175">
    <property type="entry name" value="NAD_binding_1"/>
    <property type="match status" value="1"/>
</dbReference>
<dbReference type="OrthoDB" id="9786134at2"/>
<dbReference type="EMBL" id="AGQV01000005">
    <property type="protein sequence ID" value="EHH67973.1"/>
    <property type="molecule type" value="Genomic_DNA"/>
</dbReference>
<evidence type="ECO:0000256" key="2">
    <source>
        <dbReference type="ARBA" id="ARBA00012229"/>
    </source>
</evidence>
<evidence type="ECO:0000256" key="5">
    <source>
        <dbReference type="ARBA" id="ARBA00022621"/>
    </source>
</evidence>
<dbReference type="AlphaFoldDB" id="G6XK11"/>
<dbReference type="PANTHER" id="PTHR43396:SF3">
    <property type="entry name" value="FLAVOHEMOPROTEIN"/>
    <property type="match status" value="1"/>
</dbReference>
<dbReference type="InterPro" id="IPR039261">
    <property type="entry name" value="FNR_nucleotide-bd"/>
</dbReference>
<dbReference type="GO" id="GO:0009636">
    <property type="term" value="P:response to toxic substance"/>
    <property type="evidence" value="ECO:0007669"/>
    <property type="project" value="UniProtKB-KW"/>
</dbReference>
<dbReference type="eggNOG" id="COG1017">
    <property type="taxonomic scope" value="Bacteria"/>
</dbReference>
<comment type="similarity">
    <text evidence="12">Belongs to the globin family.</text>
</comment>
<dbReference type="Pfam" id="PF00042">
    <property type="entry name" value="Globin"/>
    <property type="match status" value="1"/>
</dbReference>
<keyword evidence="7" id="KW-0408">Iron</keyword>
<dbReference type="GO" id="GO:0046872">
    <property type="term" value="F:metal ion binding"/>
    <property type="evidence" value="ECO:0007669"/>
    <property type="project" value="UniProtKB-KW"/>
</dbReference>
<keyword evidence="5 12" id="KW-0561">Oxygen transport</keyword>
<dbReference type="GO" id="GO:0071949">
    <property type="term" value="F:FAD binding"/>
    <property type="evidence" value="ECO:0007669"/>
    <property type="project" value="TreeGrafter"/>
</dbReference>
<dbReference type="Gene3D" id="2.40.30.10">
    <property type="entry name" value="Translation factors"/>
    <property type="match status" value="1"/>
</dbReference>
<evidence type="ECO:0000313" key="15">
    <source>
        <dbReference type="EMBL" id="EHH67973.1"/>
    </source>
</evidence>
<organism evidence="15 16">
    <name type="scientific">Gluconobacter morbifer G707</name>
    <dbReference type="NCBI Taxonomy" id="1088869"/>
    <lineage>
        <taxon>Bacteria</taxon>
        <taxon>Pseudomonadati</taxon>
        <taxon>Pseudomonadota</taxon>
        <taxon>Alphaproteobacteria</taxon>
        <taxon>Acetobacterales</taxon>
        <taxon>Acetobacteraceae</taxon>
        <taxon>Gluconobacter</taxon>
    </lineage>
</organism>
<dbReference type="InterPro" id="IPR000971">
    <property type="entry name" value="Globin"/>
</dbReference>
<evidence type="ECO:0000256" key="9">
    <source>
        <dbReference type="ARBA" id="ARBA00025094"/>
    </source>
</evidence>
<evidence type="ECO:0000256" key="10">
    <source>
        <dbReference type="ARBA" id="ARBA00048649"/>
    </source>
</evidence>
<evidence type="ECO:0000313" key="16">
    <source>
        <dbReference type="Proteomes" id="UP000004949"/>
    </source>
</evidence>
<sequence length="393" mass="42414">MSTSSDRSLTPGDIAIIKATVPALEAHGLDITTEMYRRLLADPTIAEMFDPAHQKNGAQPRALAMAVLAYAKNIDNLGVMGSAVERIAQKHVSLEIQPEHYPHVATALLGAIKSVLGDAATPDILNAWGKAYWALADILIGREHQLYDASAHAEGGWTGWRPFIIDRTERNCETATSVYLRPADNKPVIAPKPGQYLGVDLEIPGHGRTRRNYSITSSGHRHGYRITARHIPNGAVSTWLNSDQCPGTPVLLSPPAGDFTLPEKLNGPIAFVAAGIGITPFIPMLDVLSRPENTTPVQIVQVAHSSATAPFARELAEVARNSDGRIRLTTRLTEKDGHPDAVWVAQQIPAEATVYICGPLGFMRDIVNGLPKAGIATNRLRYETFGPDTGVTD</sequence>
<dbReference type="InterPro" id="IPR017927">
    <property type="entry name" value="FAD-bd_FR_type"/>
</dbReference>
<dbReference type="InterPro" id="IPR009050">
    <property type="entry name" value="Globin-like_sf"/>
</dbReference>
<dbReference type="EC" id="1.14.12.17" evidence="2"/>
<dbReference type="Gene3D" id="3.40.50.80">
    <property type="entry name" value="Nucleotide-binding domain of ferredoxin-NADP reductase (FNR) module"/>
    <property type="match status" value="1"/>
</dbReference>
<gene>
    <name evidence="15" type="ORF">GMO_17400</name>
</gene>
<dbReference type="InterPro" id="IPR017938">
    <property type="entry name" value="Riboflavin_synthase-like_b-brl"/>
</dbReference>
<evidence type="ECO:0000259" key="14">
    <source>
        <dbReference type="PROSITE" id="PS51384"/>
    </source>
</evidence>
<dbReference type="GO" id="GO:0008941">
    <property type="term" value="F:nitric oxide dioxygenase NAD(P)H activity"/>
    <property type="evidence" value="ECO:0007669"/>
    <property type="project" value="UniProtKB-EC"/>
</dbReference>
<dbReference type="RefSeq" id="WP_008851887.1">
    <property type="nucleotide sequence ID" value="NZ_AGQV01000005.1"/>
</dbReference>
<evidence type="ECO:0000256" key="6">
    <source>
        <dbReference type="ARBA" id="ARBA00022723"/>
    </source>
</evidence>
<dbReference type="InterPro" id="IPR012292">
    <property type="entry name" value="Globin/Proto"/>
</dbReference>
<dbReference type="SUPFAM" id="SSF63380">
    <property type="entry name" value="Riboflavin synthase domain-like"/>
    <property type="match status" value="1"/>
</dbReference>
<dbReference type="GO" id="GO:0071500">
    <property type="term" value="P:cellular response to nitrosative stress"/>
    <property type="evidence" value="ECO:0007669"/>
    <property type="project" value="TreeGrafter"/>
</dbReference>
<evidence type="ECO:0000259" key="13">
    <source>
        <dbReference type="PROSITE" id="PS01033"/>
    </source>
</evidence>
<comment type="function">
    <text evidence="9">Is involved in NO detoxification in an aerobic process, termed nitric oxide dioxygenase (NOD) reaction that utilizes O(2) and NAD(P)H to convert NO to nitrate, which protects the bacterium from various noxious nitrogen compounds. Therefore, plays a central role in the inducible response to nitrosative stress.</text>
</comment>
<dbReference type="PATRIC" id="fig|1088869.3.peg.1735"/>
<dbReference type="GO" id="GO:0046210">
    <property type="term" value="P:nitric oxide catabolic process"/>
    <property type="evidence" value="ECO:0007669"/>
    <property type="project" value="TreeGrafter"/>
</dbReference>
<keyword evidence="15" id="KW-0560">Oxidoreductase</keyword>
<evidence type="ECO:0000256" key="12">
    <source>
        <dbReference type="RuleBase" id="RU000356"/>
    </source>
</evidence>
<dbReference type="SUPFAM" id="SSF52343">
    <property type="entry name" value="Ferredoxin reductase-like, C-terminal NADP-linked domain"/>
    <property type="match status" value="1"/>
</dbReference>
<dbReference type="CDD" id="cd14781">
    <property type="entry name" value="FHb-globin_1"/>
    <property type="match status" value="1"/>
</dbReference>